<evidence type="ECO:0000259" key="10">
    <source>
        <dbReference type="Pfam" id="PF02875"/>
    </source>
</evidence>
<keyword evidence="5" id="KW-0547">Nucleotide-binding</keyword>
<evidence type="ECO:0000256" key="7">
    <source>
        <dbReference type="ARBA" id="ARBA00022842"/>
    </source>
</evidence>
<dbReference type="PANTHER" id="PTHR11136">
    <property type="entry name" value="FOLYLPOLYGLUTAMATE SYNTHASE-RELATED"/>
    <property type="match status" value="1"/>
</dbReference>
<name>A0ABV8UZM8_9BACL</name>
<organism evidence="12 13">
    <name type="scientific">Chryseomicrobium palamuruense</name>
    <dbReference type="NCBI Taxonomy" id="682973"/>
    <lineage>
        <taxon>Bacteria</taxon>
        <taxon>Bacillati</taxon>
        <taxon>Bacillota</taxon>
        <taxon>Bacilli</taxon>
        <taxon>Bacillales</taxon>
        <taxon>Caryophanaceae</taxon>
        <taxon>Chryseomicrobium</taxon>
    </lineage>
</organism>
<dbReference type="PANTHER" id="PTHR11136:SF0">
    <property type="entry name" value="DIHYDROFOLATE SYNTHETASE-RELATED"/>
    <property type="match status" value="1"/>
</dbReference>
<sequence length="390" mass="44072">MQIPGLDAYKEKWGIGSRSVIEPGLERMERVLAELGNPEQHDKIVHVAGTNGKGSTIAFMKAICESHGVTYGAFQSPAILDVHDQITINGQNATEVQLDSAMRRIAETKDADSLTDFELLTICAFLIFNESNVEIWLIETGMGGRYDSTNVIPQSIAIITSLAIEHTNFLGESLEEIGEHKAGILKQDSDVFLPEDIYLPPFEREADMKNARLFRMRPLTEDIELSLLGEHQRMNATLASTALSQYLQLDDTLLRSGLKKAFIPFRMEKITENIYLDGAHNPAAAKALVETIQAQFSNEKIHFVMGILKDKDFEEVLRTYETVANKFTFVDFSYERALKSNRLVELCRIQNVSCKHISEIDINLLNNDNYRSFITGSLYFLSEWKLKNRI</sequence>
<evidence type="ECO:0000256" key="8">
    <source>
        <dbReference type="ARBA" id="ARBA00030592"/>
    </source>
</evidence>
<keyword evidence="3 12" id="KW-0436">Ligase</keyword>
<evidence type="ECO:0000256" key="4">
    <source>
        <dbReference type="ARBA" id="ARBA00022723"/>
    </source>
</evidence>
<evidence type="ECO:0000256" key="2">
    <source>
        <dbReference type="ARBA" id="ARBA00013025"/>
    </source>
</evidence>
<evidence type="ECO:0000256" key="3">
    <source>
        <dbReference type="ARBA" id="ARBA00022598"/>
    </source>
</evidence>
<evidence type="ECO:0000313" key="12">
    <source>
        <dbReference type="EMBL" id="MFC4355999.1"/>
    </source>
</evidence>
<dbReference type="GO" id="GO:0016874">
    <property type="term" value="F:ligase activity"/>
    <property type="evidence" value="ECO:0007669"/>
    <property type="project" value="UniProtKB-KW"/>
</dbReference>
<comment type="caution">
    <text evidence="12">The sequence shown here is derived from an EMBL/GenBank/DDBJ whole genome shotgun (WGS) entry which is preliminary data.</text>
</comment>
<dbReference type="InterPro" id="IPR036615">
    <property type="entry name" value="Mur_ligase_C_dom_sf"/>
</dbReference>
<evidence type="ECO:0000259" key="11">
    <source>
        <dbReference type="Pfam" id="PF08245"/>
    </source>
</evidence>
<dbReference type="RefSeq" id="WP_378142558.1">
    <property type="nucleotide sequence ID" value="NZ_JBHSEF010000026.1"/>
</dbReference>
<evidence type="ECO:0000256" key="5">
    <source>
        <dbReference type="ARBA" id="ARBA00022741"/>
    </source>
</evidence>
<keyword evidence="7" id="KW-0460">Magnesium</keyword>
<dbReference type="SUPFAM" id="SSF53623">
    <property type="entry name" value="MurD-like peptide ligases, catalytic domain"/>
    <property type="match status" value="1"/>
</dbReference>
<evidence type="ECO:0000256" key="6">
    <source>
        <dbReference type="ARBA" id="ARBA00022840"/>
    </source>
</evidence>
<proteinExistence type="inferred from homology"/>
<dbReference type="InterPro" id="IPR013221">
    <property type="entry name" value="Mur_ligase_cen"/>
</dbReference>
<comment type="similarity">
    <text evidence="1">Belongs to the folylpolyglutamate synthase family.</text>
</comment>
<feature type="domain" description="Mur ligase central" evidence="11">
    <location>
        <begin position="47"/>
        <end position="187"/>
    </location>
</feature>
<keyword evidence="6" id="KW-0067">ATP-binding</keyword>
<feature type="domain" description="Mur ligase C-terminal" evidence="10">
    <location>
        <begin position="266"/>
        <end position="358"/>
    </location>
</feature>
<evidence type="ECO:0000313" key="13">
    <source>
        <dbReference type="Proteomes" id="UP001595733"/>
    </source>
</evidence>
<gene>
    <name evidence="12" type="ORF">ACFO0S_13135</name>
</gene>
<dbReference type="NCBIfam" id="TIGR01499">
    <property type="entry name" value="folC"/>
    <property type="match status" value="1"/>
</dbReference>
<evidence type="ECO:0000256" key="1">
    <source>
        <dbReference type="ARBA" id="ARBA00008276"/>
    </source>
</evidence>
<dbReference type="Gene3D" id="3.90.190.20">
    <property type="entry name" value="Mur ligase, C-terminal domain"/>
    <property type="match status" value="1"/>
</dbReference>
<accession>A0ABV8UZM8</accession>
<comment type="catalytic activity">
    <reaction evidence="9">
        <text>(6S)-5,6,7,8-tetrahydrofolyl-(gamma-L-Glu)(n) + L-glutamate + ATP = (6S)-5,6,7,8-tetrahydrofolyl-(gamma-L-Glu)(n+1) + ADP + phosphate + H(+)</text>
        <dbReference type="Rhea" id="RHEA:10580"/>
        <dbReference type="Rhea" id="RHEA-COMP:14738"/>
        <dbReference type="Rhea" id="RHEA-COMP:14740"/>
        <dbReference type="ChEBI" id="CHEBI:15378"/>
        <dbReference type="ChEBI" id="CHEBI:29985"/>
        <dbReference type="ChEBI" id="CHEBI:30616"/>
        <dbReference type="ChEBI" id="CHEBI:43474"/>
        <dbReference type="ChEBI" id="CHEBI:141005"/>
        <dbReference type="ChEBI" id="CHEBI:456216"/>
        <dbReference type="EC" id="6.3.2.17"/>
    </reaction>
</comment>
<evidence type="ECO:0000256" key="9">
    <source>
        <dbReference type="ARBA" id="ARBA00047493"/>
    </source>
</evidence>
<dbReference type="EC" id="6.3.2.17" evidence="2"/>
<dbReference type="InterPro" id="IPR004101">
    <property type="entry name" value="Mur_ligase_C"/>
</dbReference>
<dbReference type="Pfam" id="PF02875">
    <property type="entry name" value="Mur_ligase_C"/>
    <property type="match status" value="1"/>
</dbReference>
<keyword evidence="13" id="KW-1185">Reference proteome</keyword>
<dbReference type="Proteomes" id="UP001595733">
    <property type="component" value="Unassembled WGS sequence"/>
</dbReference>
<dbReference type="InterPro" id="IPR001645">
    <property type="entry name" value="Folylpolyglutamate_synth"/>
</dbReference>
<reference evidence="13" key="1">
    <citation type="journal article" date="2019" name="Int. J. Syst. Evol. Microbiol.">
        <title>The Global Catalogue of Microorganisms (GCM) 10K type strain sequencing project: providing services to taxonomists for standard genome sequencing and annotation.</title>
        <authorList>
            <consortium name="The Broad Institute Genomics Platform"/>
            <consortium name="The Broad Institute Genome Sequencing Center for Infectious Disease"/>
            <person name="Wu L."/>
            <person name="Ma J."/>
        </authorList>
    </citation>
    <scope>NUCLEOTIDE SEQUENCE [LARGE SCALE GENOMIC DNA]</scope>
    <source>
        <strain evidence="13">CCUG 50353</strain>
    </source>
</reference>
<protein>
    <recommendedName>
        <fullName evidence="2">tetrahydrofolate synthase</fullName>
        <ecNumber evidence="2">6.3.2.17</ecNumber>
    </recommendedName>
    <alternativeName>
        <fullName evidence="8">Tetrahydrofolylpolyglutamate synthase</fullName>
    </alternativeName>
</protein>
<dbReference type="PIRSF" id="PIRSF001563">
    <property type="entry name" value="Folylpolyglu_synth"/>
    <property type="match status" value="1"/>
</dbReference>
<dbReference type="EMBL" id="JBHSEF010000026">
    <property type="protein sequence ID" value="MFC4355999.1"/>
    <property type="molecule type" value="Genomic_DNA"/>
</dbReference>
<keyword evidence="4" id="KW-0479">Metal-binding</keyword>
<dbReference type="Pfam" id="PF08245">
    <property type="entry name" value="Mur_ligase_M"/>
    <property type="match status" value="1"/>
</dbReference>
<dbReference type="PROSITE" id="PS01012">
    <property type="entry name" value="FOLYLPOLYGLU_SYNT_2"/>
    <property type="match status" value="1"/>
</dbReference>
<dbReference type="InterPro" id="IPR018109">
    <property type="entry name" value="Folylpolyglutamate_synth_CS"/>
</dbReference>
<dbReference type="InterPro" id="IPR036565">
    <property type="entry name" value="Mur-like_cat_sf"/>
</dbReference>
<dbReference type="Gene3D" id="3.40.1190.10">
    <property type="entry name" value="Mur-like, catalytic domain"/>
    <property type="match status" value="1"/>
</dbReference>
<dbReference type="SUPFAM" id="SSF53244">
    <property type="entry name" value="MurD-like peptide ligases, peptide-binding domain"/>
    <property type="match status" value="1"/>
</dbReference>